<comment type="caution">
    <text evidence="1">The sequence shown here is derived from an EMBL/GenBank/DDBJ whole genome shotgun (WGS) entry which is preliminary data.</text>
</comment>
<organism evidence="1 2">
    <name type="scientific">Histidinibacterium aquaticum</name>
    <dbReference type="NCBI Taxonomy" id="2613962"/>
    <lineage>
        <taxon>Bacteria</taxon>
        <taxon>Pseudomonadati</taxon>
        <taxon>Pseudomonadota</taxon>
        <taxon>Alphaproteobacteria</taxon>
        <taxon>Rhodobacterales</taxon>
        <taxon>Paracoccaceae</taxon>
        <taxon>Histidinibacterium</taxon>
    </lineage>
</organism>
<name>A0A5J5GB14_9RHOB</name>
<dbReference type="InterPro" id="IPR045389">
    <property type="entry name" value="DUF6522"/>
</dbReference>
<dbReference type="RefSeq" id="WP_150446904.1">
    <property type="nucleotide sequence ID" value="NZ_VYQE01000009.1"/>
</dbReference>
<protein>
    <submittedName>
        <fullName evidence="1">Uncharacterized protein</fullName>
    </submittedName>
</protein>
<evidence type="ECO:0000313" key="1">
    <source>
        <dbReference type="EMBL" id="KAA9005002.1"/>
    </source>
</evidence>
<evidence type="ECO:0000313" key="2">
    <source>
        <dbReference type="Proteomes" id="UP000326554"/>
    </source>
</evidence>
<dbReference type="Pfam" id="PF20132">
    <property type="entry name" value="DUF6522"/>
    <property type="match status" value="1"/>
</dbReference>
<proteinExistence type="predicted"/>
<dbReference type="Proteomes" id="UP000326554">
    <property type="component" value="Unassembled WGS sequence"/>
</dbReference>
<dbReference type="EMBL" id="VYQE01000009">
    <property type="protein sequence ID" value="KAA9005002.1"/>
    <property type="molecule type" value="Genomic_DNA"/>
</dbReference>
<keyword evidence="2" id="KW-1185">Reference proteome</keyword>
<sequence>MGAVSFTTEGFVVDAEIVGTAFDLPPAEIPARLRAGEITSRCETGVDEDAGRWRLTFFHGGRALRLVVDQTGEVLSRATFAAHAPKAGPIDLSTFSDET</sequence>
<dbReference type="AlphaFoldDB" id="A0A5J5GB14"/>
<accession>A0A5J5GB14</accession>
<gene>
    <name evidence="1" type="ORF">F3S47_19045</name>
</gene>
<reference evidence="1 2" key="1">
    <citation type="submission" date="2019-09" db="EMBL/GenBank/DDBJ databases">
        <authorList>
            <person name="Park J.-S."/>
            <person name="Choi H.-J."/>
        </authorList>
    </citation>
    <scope>NUCLEOTIDE SEQUENCE [LARGE SCALE GENOMIC DNA]</scope>
    <source>
        <strain evidence="1 2">176SS1-4</strain>
    </source>
</reference>